<dbReference type="AlphaFoldDB" id="A0A7G9YZF3"/>
<sequence>MMRNKVGGEPPTPKPMHLHHSRIHSKDVNADGR</sequence>
<reference evidence="2" key="1">
    <citation type="submission" date="2020-06" db="EMBL/GenBank/DDBJ databases">
        <title>Unique genomic features of the anaerobic methanotrophic archaea.</title>
        <authorList>
            <person name="Chadwick G.L."/>
            <person name="Skennerton C.T."/>
            <person name="Laso-Perez R."/>
            <person name="Leu A.O."/>
            <person name="Speth D.R."/>
            <person name="Yu H."/>
            <person name="Morgan-Lang C."/>
            <person name="Hatzenpichler R."/>
            <person name="Goudeau D."/>
            <person name="Malmstrom R."/>
            <person name="Brazelton W.J."/>
            <person name="Woyke T."/>
            <person name="Hallam S.J."/>
            <person name="Tyson G.W."/>
            <person name="Wegener G."/>
            <person name="Boetius A."/>
            <person name="Orphan V."/>
        </authorList>
    </citation>
    <scope>NUCLEOTIDE SEQUENCE</scope>
</reference>
<organism evidence="2">
    <name type="scientific">Candidatus Methanophagaceae archaeon ANME-1 ERB6</name>
    <dbReference type="NCBI Taxonomy" id="2759912"/>
    <lineage>
        <taxon>Archaea</taxon>
        <taxon>Methanobacteriati</taxon>
        <taxon>Methanobacteriota</taxon>
        <taxon>Stenosarchaea group</taxon>
        <taxon>Methanomicrobia</taxon>
        <taxon>Candidatus Methanophagales</taxon>
        <taxon>Candidatus Methanophagaceae</taxon>
    </lineage>
</organism>
<accession>A0A7G9YZF3</accession>
<evidence type="ECO:0000313" key="2">
    <source>
        <dbReference type="EMBL" id="QNO53387.1"/>
    </source>
</evidence>
<protein>
    <submittedName>
        <fullName evidence="2">Uncharacterized protein</fullName>
    </submittedName>
</protein>
<dbReference type="EMBL" id="MT631540">
    <property type="protein sequence ID" value="QNO53387.1"/>
    <property type="molecule type" value="Genomic_DNA"/>
</dbReference>
<feature type="compositionally biased region" description="Basic and acidic residues" evidence="1">
    <location>
        <begin position="24"/>
        <end position="33"/>
    </location>
</feature>
<proteinExistence type="predicted"/>
<name>A0A7G9YZF3_9EURY</name>
<feature type="region of interest" description="Disordered" evidence="1">
    <location>
        <begin position="1"/>
        <end position="33"/>
    </location>
</feature>
<evidence type="ECO:0000256" key="1">
    <source>
        <dbReference type="SAM" id="MobiDB-lite"/>
    </source>
</evidence>
<gene>
    <name evidence="2" type="ORF">OJFPBHNK_00013</name>
</gene>